<keyword evidence="3" id="KW-1185">Reference proteome</keyword>
<evidence type="ECO:0000256" key="1">
    <source>
        <dbReference type="SAM" id="MobiDB-lite"/>
    </source>
</evidence>
<dbReference type="Proteomes" id="UP000233556">
    <property type="component" value="Unassembled WGS sequence"/>
</dbReference>
<dbReference type="EMBL" id="KZ513182">
    <property type="protein sequence ID" value="PKU31199.1"/>
    <property type="molecule type" value="Genomic_DNA"/>
</dbReference>
<reference evidence="3" key="2">
    <citation type="submission" date="2017-12" db="EMBL/GenBank/DDBJ databases">
        <title>Genome sequence of the Bar-tailed Godwit (Limosa lapponica baueri).</title>
        <authorList>
            <person name="Lima N.C.B."/>
            <person name="Parody-Merino A.M."/>
            <person name="Battley P.F."/>
            <person name="Fidler A.E."/>
            <person name="Prosdocimi F."/>
        </authorList>
    </citation>
    <scope>NUCLEOTIDE SEQUENCE [LARGE SCALE GENOMIC DNA]</scope>
</reference>
<accession>A0A2I0TBN1</accession>
<sequence>MNVVRLLQARMMEEKRRKYSISSDNSDTTDSHTTSASRCSKIPNTKSTWSRQKEKKPSEVRLKGIKARALVSDPVAGFSLTPYGVRSQTELSLEAREASMANAVSQAVNSFPSPQVYASPEAVAR</sequence>
<dbReference type="AlphaFoldDB" id="A0A2I0TBN1"/>
<organism evidence="2 3">
    <name type="scientific">Limosa lapponica baueri</name>
    <dbReference type="NCBI Taxonomy" id="1758121"/>
    <lineage>
        <taxon>Eukaryota</taxon>
        <taxon>Metazoa</taxon>
        <taxon>Chordata</taxon>
        <taxon>Craniata</taxon>
        <taxon>Vertebrata</taxon>
        <taxon>Euteleostomi</taxon>
        <taxon>Archelosauria</taxon>
        <taxon>Archosauria</taxon>
        <taxon>Dinosauria</taxon>
        <taxon>Saurischia</taxon>
        <taxon>Theropoda</taxon>
        <taxon>Coelurosauria</taxon>
        <taxon>Aves</taxon>
        <taxon>Neognathae</taxon>
        <taxon>Neoaves</taxon>
        <taxon>Charadriiformes</taxon>
        <taxon>Scolopacidae</taxon>
        <taxon>Limosa</taxon>
    </lineage>
</organism>
<dbReference type="OrthoDB" id="20839at2759"/>
<gene>
    <name evidence="2" type="ORF">llap_18497</name>
</gene>
<proteinExistence type="predicted"/>
<feature type="compositionally biased region" description="Low complexity" evidence="1">
    <location>
        <begin position="20"/>
        <end position="37"/>
    </location>
</feature>
<name>A0A2I0TBN1_LIMLA</name>
<feature type="region of interest" description="Disordered" evidence="1">
    <location>
        <begin position="14"/>
        <end position="61"/>
    </location>
</feature>
<evidence type="ECO:0000313" key="3">
    <source>
        <dbReference type="Proteomes" id="UP000233556"/>
    </source>
</evidence>
<reference evidence="3" key="1">
    <citation type="submission" date="2017-11" db="EMBL/GenBank/DDBJ databases">
        <authorList>
            <person name="Lima N.C."/>
            <person name="Parody-Merino A.M."/>
            <person name="Battley P.F."/>
            <person name="Fidler A.E."/>
            <person name="Prosdocimi F."/>
        </authorList>
    </citation>
    <scope>NUCLEOTIDE SEQUENCE [LARGE SCALE GENOMIC DNA]</scope>
</reference>
<evidence type="ECO:0000313" key="2">
    <source>
        <dbReference type="EMBL" id="PKU31199.1"/>
    </source>
</evidence>
<feature type="compositionally biased region" description="Basic and acidic residues" evidence="1">
    <location>
        <begin position="51"/>
        <end position="61"/>
    </location>
</feature>
<protein>
    <submittedName>
        <fullName evidence="2">Uncharacterized protein</fullName>
    </submittedName>
</protein>